<reference evidence="1 2" key="1">
    <citation type="submission" date="2024-10" db="EMBL/GenBank/DDBJ databases">
        <title>The Natural Products Discovery Center: Release of the First 8490 Sequenced Strains for Exploring Actinobacteria Biosynthetic Diversity.</title>
        <authorList>
            <person name="Kalkreuter E."/>
            <person name="Kautsar S.A."/>
            <person name="Yang D."/>
            <person name="Bader C.D."/>
            <person name="Teijaro C.N."/>
            <person name="Fluegel L."/>
            <person name="Davis C.M."/>
            <person name="Simpson J.R."/>
            <person name="Lauterbach L."/>
            <person name="Steele A.D."/>
            <person name="Gui C."/>
            <person name="Meng S."/>
            <person name="Li G."/>
            <person name="Viehrig K."/>
            <person name="Ye F."/>
            <person name="Su P."/>
            <person name="Kiefer A.F."/>
            <person name="Nichols A."/>
            <person name="Cepeda A.J."/>
            <person name="Yan W."/>
            <person name="Fan B."/>
            <person name="Jiang Y."/>
            <person name="Adhikari A."/>
            <person name="Zheng C.-J."/>
            <person name="Schuster L."/>
            <person name="Cowan T.M."/>
            <person name="Smanski M.J."/>
            <person name="Chevrette M.G."/>
            <person name="De Carvalho L.P.S."/>
            <person name="Shen B."/>
        </authorList>
    </citation>
    <scope>NUCLEOTIDE SEQUENCE [LARGE SCALE GENOMIC DNA]</scope>
    <source>
        <strain evidence="1 2">NPDC050545</strain>
    </source>
</reference>
<protein>
    <submittedName>
        <fullName evidence="1">Flavoprotein</fullName>
    </submittedName>
</protein>
<evidence type="ECO:0000313" key="1">
    <source>
        <dbReference type="EMBL" id="MFI6500382.1"/>
    </source>
</evidence>
<dbReference type="InterPro" id="IPR036551">
    <property type="entry name" value="Flavin_trans-like"/>
</dbReference>
<sequence>MERLAGAPGVLYVIACAAPAAAGLPHLIHIAQALGWRVHVVATPMGERFLDVPELERLTGDRVRTTYRMPGE</sequence>
<organism evidence="1 2">
    <name type="scientific">Nonomuraea typhae</name>
    <dbReference type="NCBI Taxonomy" id="2603600"/>
    <lineage>
        <taxon>Bacteria</taxon>
        <taxon>Bacillati</taxon>
        <taxon>Actinomycetota</taxon>
        <taxon>Actinomycetes</taxon>
        <taxon>Streptosporangiales</taxon>
        <taxon>Streptosporangiaceae</taxon>
        <taxon>Nonomuraea</taxon>
    </lineage>
</organism>
<evidence type="ECO:0000313" key="2">
    <source>
        <dbReference type="Proteomes" id="UP001612741"/>
    </source>
</evidence>
<feature type="non-terminal residue" evidence="1">
    <location>
        <position position="72"/>
    </location>
</feature>
<comment type="caution">
    <text evidence="1">The sequence shown here is derived from an EMBL/GenBank/DDBJ whole genome shotgun (WGS) entry which is preliminary data.</text>
</comment>
<keyword evidence="2" id="KW-1185">Reference proteome</keyword>
<dbReference type="SUPFAM" id="SSF52507">
    <property type="entry name" value="Homo-oligomeric flavin-containing Cys decarboxylases, HFCD"/>
    <property type="match status" value="1"/>
</dbReference>
<proteinExistence type="predicted"/>
<dbReference type="EMBL" id="JBITGY010000006">
    <property type="protein sequence ID" value="MFI6500382.1"/>
    <property type="molecule type" value="Genomic_DNA"/>
</dbReference>
<dbReference type="Proteomes" id="UP001612741">
    <property type="component" value="Unassembled WGS sequence"/>
</dbReference>
<dbReference type="Gene3D" id="3.40.50.1950">
    <property type="entry name" value="Flavin prenyltransferase-like"/>
    <property type="match status" value="1"/>
</dbReference>
<gene>
    <name evidence="1" type="ORF">ACIBG2_23590</name>
</gene>
<name>A0ABW7YWR7_9ACTN</name>
<accession>A0ABW7YWR7</accession>